<dbReference type="Pfam" id="PF04773">
    <property type="entry name" value="FecR"/>
    <property type="match status" value="1"/>
</dbReference>
<feature type="transmembrane region" description="Helical" evidence="1">
    <location>
        <begin position="99"/>
        <end position="120"/>
    </location>
</feature>
<dbReference type="PIRSF" id="PIRSF018266">
    <property type="entry name" value="FecR"/>
    <property type="match status" value="1"/>
</dbReference>
<evidence type="ECO:0000256" key="1">
    <source>
        <dbReference type="SAM" id="Phobius"/>
    </source>
</evidence>
<dbReference type="EMBL" id="CP119311">
    <property type="protein sequence ID" value="WEK33656.1"/>
    <property type="molecule type" value="Genomic_DNA"/>
</dbReference>
<name>A0AAJ5WKQ8_9BACT</name>
<dbReference type="GO" id="GO:0016989">
    <property type="term" value="F:sigma factor antagonist activity"/>
    <property type="evidence" value="ECO:0007669"/>
    <property type="project" value="TreeGrafter"/>
</dbReference>
<accession>A0AAJ5WKQ8</accession>
<evidence type="ECO:0000313" key="4">
    <source>
        <dbReference type="Proteomes" id="UP001220610"/>
    </source>
</evidence>
<keyword evidence="1" id="KW-1133">Transmembrane helix</keyword>
<organism evidence="3 4">
    <name type="scientific">Candidatus Pseudobacter hemicellulosilyticus</name>
    <dbReference type="NCBI Taxonomy" id="3121375"/>
    <lineage>
        <taxon>Bacteria</taxon>
        <taxon>Pseudomonadati</taxon>
        <taxon>Bacteroidota</taxon>
        <taxon>Chitinophagia</taxon>
        <taxon>Chitinophagales</taxon>
        <taxon>Chitinophagaceae</taxon>
        <taxon>Pseudobacter</taxon>
    </lineage>
</organism>
<dbReference type="PANTHER" id="PTHR30273:SF2">
    <property type="entry name" value="PROTEIN FECR"/>
    <property type="match status" value="1"/>
</dbReference>
<dbReference type="Proteomes" id="UP001220610">
    <property type="component" value="Chromosome"/>
</dbReference>
<dbReference type="PANTHER" id="PTHR30273">
    <property type="entry name" value="PERIPLASMIC SIGNAL SENSOR AND SIGMA FACTOR ACTIVATOR FECR-RELATED"/>
    <property type="match status" value="1"/>
</dbReference>
<sequence>MLNHQYGQWGVPEFMSDPKFQEYVFRQGYEPALQLHWQQIRDQFPEQVSVMQEAEEMLKAFRQQALTTDPEGEWLVWQEVKKVLDVPTAVKRRILRRPALAAAWIGLALLIGGWLCWHILSHQQAAIVTTADEKGAFKLVKLPDSSQVMLGANSDIRYQPSWNRKGPREVWLNGDAHFEVKHLNKEPQRVTEREKFLVHVNDVEIEVLGTVFNVWNRNGKTEVELESGKVKLRMKDTGKEMILRPGEVATISGRELELNEEKSDLVLQGPAHDKLYELNNTSVAEIIKMIAGTYGKKVVVEDTALLSRRIDGVLPLCHEKDLLFALSGILDIRVRQTDALTWVFSTAE</sequence>
<keyword evidence="1" id="KW-0812">Transmembrane</keyword>
<dbReference type="InterPro" id="IPR006860">
    <property type="entry name" value="FecR"/>
</dbReference>
<reference evidence="3" key="1">
    <citation type="submission" date="2023-03" db="EMBL/GenBank/DDBJ databases">
        <title>Andean soil-derived lignocellulolytic bacterial consortium as a source of novel taxa and putative plastic-active enzymes.</title>
        <authorList>
            <person name="Diaz-Garcia L."/>
            <person name="Chuvochina M."/>
            <person name="Feuerriegel G."/>
            <person name="Bunk B."/>
            <person name="Sproer C."/>
            <person name="Streit W.R."/>
            <person name="Rodriguez L.M."/>
            <person name="Overmann J."/>
            <person name="Jimenez D.J."/>
        </authorList>
    </citation>
    <scope>NUCLEOTIDE SEQUENCE</scope>
    <source>
        <strain evidence="3">MAG 7</strain>
    </source>
</reference>
<dbReference type="InterPro" id="IPR012373">
    <property type="entry name" value="Ferrdict_sens_TM"/>
</dbReference>
<evidence type="ECO:0000313" key="3">
    <source>
        <dbReference type="EMBL" id="WEK33656.1"/>
    </source>
</evidence>
<feature type="domain" description="FecR protein" evidence="2">
    <location>
        <begin position="134"/>
        <end position="231"/>
    </location>
</feature>
<proteinExistence type="predicted"/>
<gene>
    <name evidence="3" type="ORF">P0Y53_14280</name>
</gene>
<keyword evidence="1" id="KW-0472">Membrane</keyword>
<dbReference type="Gene3D" id="2.60.120.1440">
    <property type="match status" value="1"/>
</dbReference>
<evidence type="ECO:0000259" key="2">
    <source>
        <dbReference type="Pfam" id="PF04773"/>
    </source>
</evidence>
<protein>
    <submittedName>
        <fullName evidence="3">FecR domain-containing protein</fullName>
    </submittedName>
</protein>
<dbReference type="AlphaFoldDB" id="A0AAJ5WKQ8"/>